<comment type="caution">
    <text evidence="1">The sequence shown here is derived from an EMBL/GenBank/DDBJ whole genome shotgun (WGS) entry which is preliminary data.</text>
</comment>
<sequence>MLVSEAKVRIVFQSMNKVADFVKSGFTYY</sequence>
<evidence type="ECO:0000313" key="1">
    <source>
        <dbReference type="EMBL" id="EIY99382.1"/>
    </source>
</evidence>
<reference evidence="1 2" key="1">
    <citation type="submission" date="2012-02" db="EMBL/GenBank/DDBJ databases">
        <title>The Genome Sequence of Bacteroides fragilis CL07T12C05.</title>
        <authorList>
            <consortium name="The Broad Institute Genome Sequencing Platform"/>
            <person name="Earl A."/>
            <person name="Ward D."/>
            <person name="Feldgarden M."/>
            <person name="Gevers D."/>
            <person name="Zitomersky N.L."/>
            <person name="Coyne M.J."/>
            <person name="Comstock L.E."/>
            <person name="Young S.K."/>
            <person name="Zeng Q."/>
            <person name="Gargeya S."/>
            <person name="Fitzgerald M."/>
            <person name="Haas B."/>
            <person name="Abouelleil A."/>
            <person name="Alvarado L."/>
            <person name="Arachchi H.M."/>
            <person name="Berlin A."/>
            <person name="Chapman S.B."/>
            <person name="Gearin G."/>
            <person name="Goldberg J."/>
            <person name="Griggs A."/>
            <person name="Gujja S."/>
            <person name="Hansen M."/>
            <person name="Heiman D."/>
            <person name="Howarth C."/>
            <person name="Larimer J."/>
            <person name="Lui A."/>
            <person name="MacDonald P.J.P."/>
            <person name="McCowen C."/>
            <person name="Montmayeur A."/>
            <person name="Murphy C."/>
            <person name="Neiman D."/>
            <person name="Pearson M."/>
            <person name="Priest M."/>
            <person name="Roberts A."/>
            <person name="Saif S."/>
            <person name="Shea T."/>
            <person name="Sisk P."/>
            <person name="Stolte C."/>
            <person name="Sykes S."/>
            <person name="Wortman J."/>
            <person name="Nusbaum C."/>
            <person name="Birren B."/>
        </authorList>
    </citation>
    <scope>NUCLEOTIDE SEQUENCE [LARGE SCALE GENOMIC DNA]</scope>
    <source>
        <strain evidence="1 2">CL07T12C05</strain>
    </source>
</reference>
<proteinExistence type="predicted"/>
<dbReference type="HOGENOM" id="CLU_3408643_0_0_10"/>
<dbReference type="Proteomes" id="UP000003879">
    <property type="component" value="Unassembled WGS sequence"/>
</dbReference>
<evidence type="ECO:0000313" key="2">
    <source>
        <dbReference type="Proteomes" id="UP000003879"/>
    </source>
</evidence>
<dbReference type="EMBL" id="AGXN01000005">
    <property type="protein sequence ID" value="EIY99382.1"/>
    <property type="molecule type" value="Genomic_DNA"/>
</dbReference>
<name>A0A0E2ATU5_BACFG</name>
<dbReference type="AlphaFoldDB" id="A0A0E2ATU5"/>
<accession>A0A0E2ATU5</accession>
<gene>
    <name evidence="1" type="ORF">HMPREF1056_00683</name>
</gene>
<protein>
    <submittedName>
        <fullName evidence="1">Uncharacterized protein</fullName>
    </submittedName>
</protein>
<organism evidence="1 2">
    <name type="scientific">Bacteroides fragilis CL07T12C05</name>
    <dbReference type="NCBI Taxonomy" id="997883"/>
    <lineage>
        <taxon>Bacteria</taxon>
        <taxon>Pseudomonadati</taxon>
        <taxon>Bacteroidota</taxon>
        <taxon>Bacteroidia</taxon>
        <taxon>Bacteroidales</taxon>
        <taxon>Bacteroidaceae</taxon>
        <taxon>Bacteroides</taxon>
    </lineage>
</organism>